<evidence type="ECO:0000256" key="1">
    <source>
        <dbReference type="SAM" id="MobiDB-lite"/>
    </source>
</evidence>
<feature type="compositionally biased region" description="Basic and acidic residues" evidence="1">
    <location>
        <begin position="14"/>
        <end position="27"/>
    </location>
</feature>
<accession>A4V6V0</accession>
<feature type="compositionally biased region" description="Polar residues" evidence="1">
    <location>
        <begin position="1"/>
        <end position="11"/>
    </location>
</feature>
<dbReference type="EMBL" id="AM235768">
    <property type="protein sequence ID" value="CAM96262.1"/>
    <property type="molecule type" value="Genomic_DNA"/>
</dbReference>
<evidence type="ECO:0000313" key="3">
    <source>
        <dbReference type="Proteomes" id="UP000002332"/>
    </source>
</evidence>
<protein>
    <submittedName>
        <fullName evidence="2">Uncharacterized protein</fullName>
    </submittedName>
</protein>
<feature type="compositionally biased region" description="Basic residues" evidence="1">
    <location>
        <begin position="76"/>
        <end position="86"/>
    </location>
</feature>
<feature type="region of interest" description="Disordered" evidence="1">
    <location>
        <begin position="56"/>
        <end position="86"/>
    </location>
</feature>
<dbReference type="AlphaFoldDB" id="A4V6V0"/>
<gene>
    <name evidence="2" type="ordered locus">pQBR0230</name>
</gene>
<organism evidence="2 3">
    <name type="scientific">Pseudomonas fluorescens (strain SBW25)</name>
    <dbReference type="NCBI Taxonomy" id="216595"/>
    <lineage>
        <taxon>Bacteria</taxon>
        <taxon>Pseudomonadati</taxon>
        <taxon>Pseudomonadota</taxon>
        <taxon>Gammaproteobacteria</taxon>
        <taxon>Pseudomonadales</taxon>
        <taxon>Pseudomonadaceae</taxon>
        <taxon>Pseudomonas</taxon>
    </lineage>
</organism>
<reference evidence="2 3" key="1">
    <citation type="journal article" date="2007" name="ISME J.">
        <title>Sequence-based analysis of pQBR103; a representative of a unique, transfer-proficient mega plasmid resident in the microbial community of sugar beet.</title>
        <authorList>
            <person name="Tett A."/>
            <person name="Spiers A.J."/>
            <person name="Crossman L.C."/>
            <person name="Ager D."/>
            <person name="Ciric L."/>
            <person name="Dow J.M."/>
            <person name="Fry J.C."/>
            <person name="Harris D."/>
            <person name="Lilley A."/>
            <person name="Oliver A."/>
            <person name="Parkhill J."/>
            <person name="Quail M.A."/>
            <person name="Rainey P.B."/>
            <person name="Saunders N.J."/>
            <person name="Seeger K."/>
            <person name="Snyder L.A.S."/>
            <person name="Squares R."/>
            <person name="Thomas C.M."/>
            <person name="Turner S.L."/>
            <person name="Zhang X.-X."/>
            <person name="Field D."/>
            <person name="Bailey M.J."/>
        </authorList>
    </citation>
    <scope>NUCLEOTIDE SEQUENCE [LARGE SCALE GENOMIC DNA]</scope>
    <source>
        <strain evidence="2 3">SBW25</strain>
    </source>
</reference>
<keyword evidence="2" id="KW-0614">Plasmid</keyword>
<evidence type="ECO:0000313" key="2">
    <source>
        <dbReference type="EMBL" id="CAM96262.1"/>
    </source>
</evidence>
<geneLocation type="plasmid" evidence="2 3">
    <name>pQBR103</name>
</geneLocation>
<feature type="region of interest" description="Disordered" evidence="1">
    <location>
        <begin position="1"/>
        <end position="27"/>
    </location>
</feature>
<sequence length="86" mass="9146">MSGSCPSNNPHTGGHHDEWSSHSSRGLDRSWPTICKNAGSGCMSAVDSLPYKSTSTATTPTNNTVPFGTWKASAGAKRRAKALKRR</sequence>
<name>A4V6V0_PSEFS</name>
<proteinExistence type="predicted"/>
<dbReference type="Proteomes" id="UP000002332">
    <property type="component" value="Plasmid pQBR103"/>
</dbReference>